<dbReference type="InterPro" id="IPR010982">
    <property type="entry name" value="Lambda_DNA-bd_dom_sf"/>
</dbReference>
<dbReference type="InterPro" id="IPR008076">
    <property type="entry name" value="Cyanase"/>
</dbReference>
<comment type="catalytic activity">
    <reaction evidence="3">
        <text>cyanate + hydrogencarbonate + 3 H(+) = NH4(+) + 2 CO2</text>
        <dbReference type="Rhea" id="RHEA:11120"/>
        <dbReference type="ChEBI" id="CHEBI:15378"/>
        <dbReference type="ChEBI" id="CHEBI:16526"/>
        <dbReference type="ChEBI" id="CHEBI:17544"/>
        <dbReference type="ChEBI" id="CHEBI:28938"/>
        <dbReference type="ChEBI" id="CHEBI:29195"/>
        <dbReference type="EC" id="4.2.1.104"/>
    </reaction>
</comment>
<dbReference type="SUPFAM" id="SSF55234">
    <property type="entry name" value="Cyanase C-terminal domain"/>
    <property type="match status" value="1"/>
</dbReference>
<feature type="active site" evidence="3">
    <location>
        <position position="125"/>
    </location>
</feature>
<dbReference type="Gene3D" id="3.30.1160.10">
    <property type="entry name" value="Cyanate lyase, C-terminal domain"/>
    <property type="match status" value="1"/>
</dbReference>
<dbReference type="Pfam" id="PF21291">
    <property type="entry name" value="CYNS_N"/>
    <property type="match status" value="1"/>
</dbReference>
<dbReference type="Gene3D" id="1.10.260.40">
    <property type="entry name" value="lambda repressor-like DNA-binding domains"/>
    <property type="match status" value="1"/>
</dbReference>
<dbReference type="InterPro" id="IPR048564">
    <property type="entry name" value="CYNS_N"/>
</dbReference>
<dbReference type="PANTHER" id="PTHR34186:SF2">
    <property type="entry name" value="CYANATE HYDRATASE"/>
    <property type="match status" value="1"/>
</dbReference>
<dbReference type="STRING" id="92696.A0A4R0R988"/>
<evidence type="ECO:0000256" key="1">
    <source>
        <dbReference type="ARBA" id="ARBA00003561"/>
    </source>
</evidence>
<dbReference type="HAMAP" id="MF_00535">
    <property type="entry name" value="Cyanate_hydrat"/>
    <property type="match status" value="1"/>
</dbReference>
<dbReference type="SUPFAM" id="SSF47413">
    <property type="entry name" value="lambda repressor-like DNA-binding domains"/>
    <property type="match status" value="1"/>
</dbReference>
<sequence>MASTSTLNLDGPPAILGALFKAKAEKKMTFEEIGKAIGRDEVWVAAAFYGQAKLTGEDISKLSNVLGIDGASLQSEIGDDWYPYRGLGPAVPTDPVVYRLYEGVLVYGNAIKAVIHEKFGDGIMSMIDCNITVDKKQAEKGDRVVLTFEGKYLAYSKW</sequence>
<dbReference type="NCBIfam" id="TIGR00673">
    <property type="entry name" value="cynS"/>
    <property type="match status" value="1"/>
</dbReference>
<keyword evidence="2 3" id="KW-0456">Lyase</keyword>
<evidence type="ECO:0000259" key="4">
    <source>
        <dbReference type="SMART" id="SM01116"/>
    </source>
</evidence>
<dbReference type="GO" id="GO:0008824">
    <property type="term" value="F:cyanate hydratase activity"/>
    <property type="evidence" value="ECO:0007669"/>
    <property type="project" value="UniProtKB-UniRule"/>
</dbReference>
<evidence type="ECO:0000256" key="2">
    <source>
        <dbReference type="ARBA" id="ARBA00023239"/>
    </source>
</evidence>
<reference evidence="5 6" key="1">
    <citation type="submission" date="2018-11" db="EMBL/GenBank/DDBJ databases">
        <title>Genome assembly of Steccherinum ochraceum LE-BIN_3174, the white-rot fungus of the Steccherinaceae family (The Residual Polyporoid clade, Polyporales, Basidiomycota).</title>
        <authorList>
            <person name="Fedorova T.V."/>
            <person name="Glazunova O.A."/>
            <person name="Landesman E.O."/>
            <person name="Moiseenko K.V."/>
            <person name="Psurtseva N.V."/>
            <person name="Savinova O.S."/>
            <person name="Shakhova N.V."/>
            <person name="Tyazhelova T.V."/>
            <person name="Vasina D.V."/>
        </authorList>
    </citation>
    <scope>NUCLEOTIDE SEQUENCE [LARGE SCALE GENOMIC DNA]</scope>
    <source>
        <strain evidence="5 6">LE-BIN_3174</strain>
    </source>
</reference>
<feature type="active site" evidence="3">
    <location>
        <position position="102"/>
    </location>
</feature>
<keyword evidence="6" id="KW-1185">Reference proteome</keyword>
<dbReference type="PRINTS" id="PR01693">
    <property type="entry name" value="CYANASE"/>
</dbReference>
<name>A0A4R0R988_9APHY</name>
<feature type="domain" description="Cyanate lyase C-terminal" evidence="4">
    <location>
        <begin position="86"/>
        <end position="158"/>
    </location>
</feature>
<gene>
    <name evidence="5" type="primary">CYN1</name>
    <name evidence="3" type="synonym">cyn1</name>
    <name evidence="5" type="ORF">EIP91_004601</name>
</gene>
<dbReference type="Pfam" id="PF02560">
    <property type="entry name" value="Cyanate_lyase"/>
    <property type="match status" value="1"/>
</dbReference>
<comment type="caution">
    <text evidence="5">The sequence shown here is derived from an EMBL/GenBank/DDBJ whole genome shotgun (WGS) entry which is preliminary data.</text>
</comment>
<evidence type="ECO:0000313" key="5">
    <source>
        <dbReference type="EMBL" id="TCD64052.1"/>
    </source>
</evidence>
<dbReference type="SMART" id="SM01116">
    <property type="entry name" value="Cyanate_lyase"/>
    <property type="match status" value="1"/>
</dbReference>
<dbReference type="PIRSF" id="PIRSF001263">
    <property type="entry name" value="Cyanate_hydratas"/>
    <property type="match status" value="1"/>
</dbReference>
<comment type="similarity">
    <text evidence="3">Belongs to the cyanase family.</text>
</comment>
<protein>
    <recommendedName>
        <fullName evidence="3">Cyanate hydratase</fullName>
        <shortName evidence="3">Cyanase</shortName>
        <ecNumber evidence="3">4.2.1.104</ecNumber>
    </recommendedName>
    <alternativeName>
        <fullName evidence="3">Cyanate hydrolase</fullName>
    </alternativeName>
    <alternativeName>
        <fullName evidence="3">Cyanate lyase</fullName>
    </alternativeName>
</protein>
<dbReference type="GO" id="GO:0003677">
    <property type="term" value="F:DNA binding"/>
    <property type="evidence" value="ECO:0007669"/>
    <property type="project" value="InterPro"/>
</dbReference>
<organism evidence="5 6">
    <name type="scientific">Steccherinum ochraceum</name>
    <dbReference type="NCBI Taxonomy" id="92696"/>
    <lineage>
        <taxon>Eukaryota</taxon>
        <taxon>Fungi</taxon>
        <taxon>Dikarya</taxon>
        <taxon>Basidiomycota</taxon>
        <taxon>Agaricomycotina</taxon>
        <taxon>Agaricomycetes</taxon>
        <taxon>Polyporales</taxon>
        <taxon>Steccherinaceae</taxon>
        <taxon>Steccherinum</taxon>
    </lineage>
</organism>
<dbReference type="EC" id="4.2.1.104" evidence="3"/>
<evidence type="ECO:0000256" key="3">
    <source>
        <dbReference type="HAMAP-Rule" id="MF_03139"/>
    </source>
</evidence>
<dbReference type="EMBL" id="RWJN01000259">
    <property type="protein sequence ID" value="TCD64052.1"/>
    <property type="molecule type" value="Genomic_DNA"/>
</dbReference>
<dbReference type="OrthoDB" id="10019422at2759"/>
<feature type="active site" evidence="3">
    <location>
        <position position="99"/>
    </location>
</feature>
<comment type="function">
    <text evidence="1 3">Catalyzes the reaction of cyanate with bicarbonate to produce ammonia and carbon dioxide.</text>
</comment>
<dbReference type="InterPro" id="IPR036581">
    <property type="entry name" value="Cyanate_lyase_C_sf"/>
</dbReference>
<accession>A0A4R0R988</accession>
<dbReference type="NCBIfam" id="NF002773">
    <property type="entry name" value="PRK02866.1"/>
    <property type="match status" value="1"/>
</dbReference>
<evidence type="ECO:0000313" key="6">
    <source>
        <dbReference type="Proteomes" id="UP000292702"/>
    </source>
</evidence>
<proteinExistence type="inferred from homology"/>
<dbReference type="InterPro" id="IPR003712">
    <property type="entry name" value="Cyanate_lyase_C"/>
</dbReference>
<dbReference type="PANTHER" id="PTHR34186">
    <property type="entry name" value="CYANATE HYDRATASE"/>
    <property type="match status" value="1"/>
</dbReference>
<dbReference type="Proteomes" id="UP000292702">
    <property type="component" value="Unassembled WGS sequence"/>
</dbReference>
<dbReference type="AlphaFoldDB" id="A0A4R0R988"/>
<dbReference type="CDD" id="cd00559">
    <property type="entry name" value="Cyanase_C"/>
    <property type="match status" value="1"/>
</dbReference>